<keyword evidence="1" id="KW-0732">Signal</keyword>
<dbReference type="Proteomes" id="UP000076486">
    <property type="component" value="Unassembled WGS sequence"/>
</dbReference>
<feature type="chain" id="PRO_5007889183" description="Tail specific protease domain-containing protein" evidence="1">
    <location>
        <begin position="23"/>
        <end position="339"/>
    </location>
</feature>
<dbReference type="EMBL" id="AUYC01000035">
    <property type="protein sequence ID" value="KZN61939.1"/>
    <property type="molecule type" value="Genomic_DNA"/>
</dbReference>
<dbReference type="InterPro" id="IPR029045">
    <property type="entry name" value="ClpP/crotonase-like_dom_sf"/>
</dbReference>
<proteinExistence type="predicted"/>
<dbReference type="PATRIC" id="fig|1365248.3.peg.3181"/>
<protein>
    <recommendedName>
        <fullName evidence="2">Tail specific protease domain-containing protein</fullName>
    </recommendedName>
</protein>
<dbReference type="SMART" id="SM00245">
    <property type="entry name" value="TSPc"/>
    <property type="match status" value="1"/>
</dbReference>
<evidence type="ECO:0000313" key="3">
    <source>
        <dbReference type="EMBL" id="KZN61939.1"/>
    </source>
</evidence>
<dbReference type="PANTHER" id="PTHR11261">
    <property type="entry name" value="INTERPHOTORECEPTOR RETINOID-BINDING PROTEIN"/>
    <property type="match status" value="1"/>
</dbReference>
<evidence type="ECO:0000259" key="2">
    <source>
        <dbReference type="SMART" id="SM00245"/>
    </source>
</evidence>
<feature type="domain" description="Tail specific protease" evidence="2">
    <location>
        <begin position="98"/>
        <end position="300"/>
    </location>
</feature>
<dbReference type="Gene3D" id="3.90.226.10">
    <property type="entry name" value="2-enoyl-CoA Hydratase, Chain A, domain 1"/>
    <property type="match status" value="1"/>
</dbReference>
<dbReference type="Pfam" id="PF03572">
    <property type="entry name" value="Peptidase_S41"/>
    <property type="match status" value="1"/>
</dbReference>
<feature type="signal peptide" evidence="1">
    <location>
        <begin position="1"/>
        <end position="22"/>
    </location>
</feature>
<dbReference type="GO" id="GO:0008236">
    <property type="term" value="F:serine-type peptidase activity"/>
    <property type="evidence" value="ECO:0007669"/>
    <property type="project" value="InterPro"/>
</dbReference>
<accession>A0A167K0N7</accession>
<dbReference type="Gene3D" id="3.30.750.44">
    <property type="match status" value="1"/>
</dbReference>
<dbReference type="RefSeq" id="WP_063368618.1">
    <property type="nucleotide sequence ID" value="NZ_AUYC01000035.1"/>
</dbReference>
<dbReference type="CDD" id="cd07563">
    <property type="entry name" value="Peptidase_S41_IRBP"/>
    <property type="match status" value="1"/>
</dbReference>
<name>A0A167K0N7_9GAMM</name>
<comment type="caution">
    <text evidence="3">The sequence shown here is derived from an EMBL/GenBank/DDBJ whole genome shotgun (WGS) entry which is preliminary data.</text>
</comment>
<reference evidence="3 4" key="1">
    <citation type="submission" date="2013-07" db="EMBL/GenBank/DDBJ databases">
        <title>Comparative Genomic and Metabolomic Analysis of Twelve Strains of Pseudoalteromonas luteoviolacea.</title>
        <authorList>
            <person name="Vynne N.G."/>
            <person name="Mansson M."/>
            <person name="Gram L."/>
        </authorList>
    </citation>
    <scope>NUCLEOTIDE SEQUENCE [LARGE SCALE GENOMIC DNA]</scope>
    <source>
        <strain evidence="3 4">CPMOR-1</strain>
    </source>
</reference>
<gene>
    <name evidence="3" type="ORF">N473_20570</name>
</gene>
<dbReference type="PANTHER" id="PTHR11261:SF3">
    <property type="entry name" value="RETINOL-BINDING PROTEIN 3"/>
    <property type="match status" value="1"/>
</dbReference>
<dbReference type="InterPro" id="IPR005151">
    <property type="entry name" value="Tail-specific_protease"/>
</dbReference>
<sequence>MKFKDKIILGGCLVILSPLVCADISYVDRATTLNELNKRIKQQYVEVNKLDEISNALANLKSSLAFTDSQSQEQFASLLTTELQKFDKHFSVQWRNPNEKHTHSAVRESWFAKLSRKNSGFNRVEILDGNVGYVDFWGFDALSKDSKKIVAGVMGFVSSADALILDLRKNGGGSAEMVQLISSYFLKPNTHLNSMYWRTTDSTREFYTFNNIAGPINLTTPIYILTSSDTFSAAEEFAYNLKHLNRATLVGETTKGGANPWQFYEIGHGFRAGIPIAKSINPITKTNWEAVGVKPHIEASSDNAFDVAYQSALKKIKNAASNEHQIKEINDKLTELSLD</sequence>
<evidence type="ECO:0000313" key="4">
    <source>
        <dbReference type="Proteomes" id="UP000076486"/>
    </source>
</evidence>
<evidence type="ECO:0000256" key="1">
    <source>
        <dbReference type="SAM" id="SignalP"/>
    </source>
</evidence>
<organism evidence="3 4">
    <name type="scientific">Pseudoalteromonas luteoviolacea CPMOR-1</name>
    <dbReference type="NCBI Taxonomy" id="1365248"/>
    <lineage>
        <taxon>Bacteria</taxon>
        <taxon>Pseudomonadati</taxon>
        <taxon>Pseudomonadota</taxon>
        <taxon>Gammaproteobacteria</taxon>
        <taxon>Alteromonadales</taxon>
        <taxon>Pseudoalteromonadaceae</taxon>
        <taxon>Pseudoalteromonas</taxon>
    </lineage>
</organism>
<dbReference type="GO" id="GO:0006508">
    <property type="term" value="P:proteolysis"/>
    <property type="evidence" value="ECO:0007669"/>
    <property type="project" value="InterPro"/>
</dbReference>
<dbReference type="SUPFAM" id="SSF52096">
    <property type="entry name" value="ClpP/crotonase"/>
    <property type="match status" value="1"/>
</dbReference>
<dbReference type="AlphaFoldDB" id="A0A167K0N7"/>